<dbReference type="Gene3D" id="3.90.1030.10">
    <property type="entry name" value="Ribosomal protein L17"/>
    <property type="match status" value="1"/>
</dbReference>
<dbReference type="AlphaFoldDB" id="A0A1Y2F144"/>
<dbReference type="HAMAP" id="MF_01368">
    <property type="entry name" value="Ribosomal_bL17"/>
    <property type="match status" value="1"/>
</dbReference>
<dbReference type="Gene3D" id="1.10.246.170">
    <property type="match status" value="1"/>
</dbReference>
<evidence type="ECO:0000256" key="3">
    <source>
        <dbReference type="ARBA" id="ARBA00023274"/>
    </source>
</evidence>
<evidence type="ECO:0000256" key="5">
    <source>
        <dbReference type="SAM" id="MobiDB-lite"/>
    </source>
</evidence>
<feature type="compositionally biased region" description="Low complexity" evidence="5">
    <location>
        <begin position="196"/>
        <end position="209"/>
    </location>
</feature>
<dbReference type="NCBIfam" id="TIGR00059">
    <property type="entry name" value="L17"/>
    <property type="match status" value="1"/>
</dbReference>
<evidence type="ECO:0000256" key="2">
    <source>
        <dbReference type="ARBA" id="ARBA00022980"/>
    </source>
</evidence>
<evidence type="ECO:0000313" key="7">
    <source>
        <dbReference type="Proteomes" id="UP000193685"/>
    </source>
</evidence>
<dbReference type="GO" id="GO:0005762">
    <property type="term" value="C:mitochondrial large ribosomal subunit"/>
    <property type="evidence" value="ECO:0007669"/>
    <property type="project" value="TreeGrafter"/>
</dbReference>
<organism evidence="6 7">
    <name type="scientific">Protomyces lactucae-debilis</name>
    <dbReference type="NCBI Taxonomy" id="2754530"/>
    <lineage>
        <taxon>Eukaryota</taxon>
        <taxon>Fungi</taxon>
        <taxon>Dikarya</taxon>
        <taxon>Ascomycota</taxon>
        <taxon>Taphrinomycotina</taxon>
        <taxon>Taphrinomycetes</taxon>
        <taxon>Taphrinales</taxon>
        <taxon>Protomycetaceae</taxon>
        <taxon>Protomyces</taxon>
    </lineage>
</organism>
<evidence type="ECO:0000256" key="1">
    <source>
        <dbReference type="ARBA" id="ARBA00008777"/>
    </source>
</evidence>
<dbReference type="GO" id="GO:0003735">
    <property type="term" value="F:structural constituent of ribosome"/>
    <property type="evidence" value="ECO:0007669"/>
    <property type="project" value="InterPro"/>
</dbReference>
<name>A0A1Y2F144_PROLT</name>
<keyword evidence="2 4" id="KW-0689">Ribosomal protein</keyword>
<dbReference type="OrthoDB" id="275000at2759"/>
<feature type="region of interest" description="Disordered" evidence="5">
    <location>
        <begin position="180"/>
        <end position="209"/>
    </location>
</feature>
<dbReference type="PANTHER" id="PTHR14413">
    <property type="entry name" value="RIBOSOMAL PROTEIN L17"/>
    <property type="match status" value="1"/>
</dbReference>
<dbReference type="GeneID" id="63784661"/>
<reference evidence="6 7" key="1">
    <citation type="submission" date="2016-07" db="EMBL/GenBank/DDBJ databases">
        <title>Pervasive Adenine N6-methylation of Active Genes in Fungi.</title>
        <authorList>
            <consortium name="DOE Joint Genome Institute"/>
            <person name="Mondo S.J."/>
            <person name="Dannebaum R.O."/>
            <person name="Kuo R.C."/>
            <person name="Labutti K."/>
            <person name="Haridas S."/>
            <person name="Kuo A."/>
            <person name="Salamov A."/>
            <person name="Ahrendt S.R."/>
            <person name="Lipzen A."/>
            <person name="Sullivan W."/>
            <person name="Andreopoulos W.B."/>
            <person name="Clum A."/>
            <person name="Lindquist E."/>
            <person name="Daum C."/>
            <person name="Ramamoorthy G.K."/>
            <person name="Gryganskyi A."/>
            <person name="Culley D."/>
            <person name="Magnuson J.K."/>
            <person name="James T.Y."/>
            <person name="O'Malley M.A."/>
            <person name="Stajich J.E."/>
            <person name="Spatafora J.W."/>
            <person name="Visel A."/>
            <person name="Grigoriev I.V."/>
        </authorList>
    </citation>
    <scope>NUCLEOTIDE SEQUENCE [LARGE SCALE GENOMIC DNA]</scope>
    <source>
        <strain evidence="6 7">12-1054</strain>
    </source>
</reference>
<dbReference type="EMBL" id="MCFI01000022">
    <property type="protein sequence ID" value="ORY76685.1"/>
    <property type="molecule type" value="Genomic_DNA"/>
</dbReference>
<dbReference type="PROSITE" id="PS01167">
    <property type="entry name" value="RIBOSOMAL_L17"/>
    <property type="match status" value="1"/>
</dbReference>
<accession>A0A1Y2F144</accession>
<dbReference type="STRING" id="56484.A0A1Y2F144"/>
<dbReference type="GO" id="GO:0006412">
    <property type="term" value="P:translation"/>
    <property type="evidence" value="ECO:0007669"/>
    <property type="project" value="InterPro"/>
</dbReference>
<dbReference type="Pfam" id="PF01196">
    <property type="entry name" value="Ribosomal_L17"/>
    <property type="match status" value="1"/>
</dbReference>
<keyword evidence="3 4" id="KW-0687">Ribonucleoprotein</keyword>
<comment type="caution">
    <text evidence="6">The sequence shown here is derived from an EMBL/GenBank/DDBJ whole genome shotgun (WGS) entry which is preliminary data.</text>
</comment>
<sequence length="209" mass="23401">MPIKRNYRGLGRTSSHRQALLRNLLTSLVQHESIETTWHKAKETQKLADRLITYGKKGDTPAQRSLAQSFLTIPTLLPKLFGPLAERFKERPGGYTRVLRIPDRQGDKAALAVLEFVDGPKDVRFSLTAKTIARNRVLDQPLSELTLRNLGKVTRFRKEGEAALEEAVLAESQVLSKAMNKRKTEETLLPSEETARFASPAQASARAAR</sequence>
<proteinExistence type="inferred from homology"/>
<evidence type="ECO:0000313" key="6">
    <source>
        <dbReference type="EMBL" id="ORY76685.1"/>
    </source>
</evidence>
<evidence type="ECO:0000256" key="4">
    <source>
        <dbReference type="RuleBase" id="RU000660"/>
    </source>
</evidence>
<dbReference type="SUPFAM" id="SSF64263">
    <property type="entry name" value="Prokaryotic ribosomal protein L17"/>
    <property type="match status" value="1"/>
</dbReference>
<keyword evidence="7" id="KW-1185">Reference proteome</keyword>
<comment type="similarity">
    <text evidence="1 4">Belongs to the bacterial ribosomal protein bL17 family.</text>
</comment>
<dbReference type="PANTHER" id="PTHR14413:SF16">
    <property type="entry name" value="LARGE RIBOSOMAL SUBUNIT PROTEIN BL17M"/>
    <property type="match status" value="1"/>
</dbReference>
<dbReference type="InterPro" id="IPR000456">
    <property type="entry name" value="Ribosomal_bL17"/>
</dbReference>
<gene>
    <name evidence="6" type="ORF">BCR37DRAFT_351325</name>
</gene>
<dbReference type="OMA" id="HIQTTYA"/>
<dbReference type="RefSeq" id="XP_040722765.1">
    <property type="nucleotide sequence ID" value="XM_040868062.1"/>
</dbReference>
<dbReference type="InterPro" id="IPR036373">
    <property type="entry name" value="Ribosomal_bL17_sf"/>
</dbReference>
<dbReference type="InterPro" id="IPR047859">
    <property type="entry name" value="Ribosomal_bL17_CS"/>
</dbReference>
<dbReference type="Proteomes" id="UP000193685">
    <property type="component" value="Unassembled WGS sequence"/>
</dbReference>
<protein>
    <submittedName>
        <fullName evidence="6">50S ribosomal protein L17</fullName>
    </submittedName>
</protein>